<reference evidence="4" key="2">
    <citation type="submission" date="2025-08" db="UniProtKB">
        <authorList>
            <consortium name="RefSeq"/>
        </authorList>
    </citation>
    <scope>IDENTIFICATION</scope>
    <source>
        <tissue evidence="4">Whole plant</tissue>
    </source>
</reference>
<dbReference type="GO" id="GO:0032440">
    <property type="term" value="F:2-alkenal reductase [NAD(P)H] activity"/>
    <property type="evidence" value="ECO:0007669"/>
    <property type="project" value="TreeGrafter"/>
</dbReference>
<gene>
    <name evidence="4" type="primary">LOC127744794</name>
</gene>
<dbReference type="Gene3D" id="3.40.50.720">
    <property type="entry name" value="NAD(P)-binding Rossmann-like Domain"/>
    <property type="match status" value="1"/>
</dbReference>
<keyword evidence="3" id="KW-1185">Reference proteome</keyword>
<accession>A0A9C6TQP5</accession>
<evidence type="ECO:0000313" key="3">
    <source>
        <dbReference type="Proteomes" id="UP000515211"/>
    </source>
</evidence>
<protein>
    <submittedName>
        <fullName evidence="4">2-alkenal reductase (NADP(+)-dependent)-like</fullName>
    </submittedName>
</protein>
<dbReference type="Proteomes" id="UP000515211">
    <property type="component" value="Chromosome 2"/>
</dbReference>
<organism evidence="3 4">
    <name type="scientific">Arachis duranensis</name>
    <name type="common">Wild peanut</name>
    <dbReference type="NCBI Taxonomy" id="130453"/>
    <lineage>
        <taxon>Eukaryota</taxon>
        <taxon>Viridiplantae</taxon>
        <taxon>Streptophyta</taxon>
        <taxon>Embryophyta</taxon>
        <taxon>Tracheophyta</taxon>
        <taxon>Spermatophyta</taxon>
        <taxon>Magnoliopsida</taxon>
        <taxon>eudicotyledons</taxon>
        <taxon>Gunneridae</taxon>
        <taxon>Pentapetalae</taxon>
        <taxon>rosids</taxon>
        <taxon>fabids</taxon>
        <taxon>Fabales</taxon>
        <taxon>Fabaceae</taxon>
        <taxon>Papilionoideae</taxon>
        <taxon>50 kb inversion clade</taxon>
        <taxon>dalbergioids sensu lato</taxon>
        <taxon>Dalbergieae</taxon>
        <taxon>Pterocarpus clade</taxon>
        <taxon>Arachis</taxon>
    </lineage>
</organism>
<evidence type="ECO:0000259" key="2">
    <source>
        <dbReference type="Pfam" id="PF00107"/>
    </source>
</evidence>
<dbReference type="KEGG" id="adu:127744794"/>
<sequence length="215" mass="23794">MAPSKRKAEQPPVEATGRVTRSSAKLAAAGLKTAPVVEVPEKKKETKKPKGKKQKKEEVVAEVNGGAPVTDKGTVVEPSRKTIVIEHWYFPQGIDIYFELVGGKMLDAVLMNMRVHGRIAVCGMISQYTKEEHEGIKNTACLIYKRIRMQGFNVVDYYPLYPKFLEFLLPQIRNGEISCVEDIVGGLENGAAALVRVFNGHNIGKQVLSLINDDE</sequence>
<dbReference type="PANTHER" id="PTHR43205:SF7">
    <property type="entry name" value="PROSTAGLANDIN REDUCTASE 1"/>
    <property type="match status" value="1"/>
</dbReference>
<evidence type="ECO:0000313" key="4">
    <source>
        <dbReference type="RefSeq" id="XP_052113158.1"/>
    </source>
</evidence>
<feature type="domain" description="Alcohol dehydrogenase-like C-terminal" evidence="2">
    <location>
        <begin position="89"/>
        <end position="168"/>
    </location>
</feature>
<feature type="compositionally biased region" description="Basic residues" evidence="1">
    <location>
        <begin position="45"/>
        <end position="54"/>
    </location>
</feature>
<dbReference type="GeneID" id="127744794"/>
<name>A0A9C6TQP5_ARADU</name>
<dbReference type="AlphaFoldDB" id="A0A9C6TQP5"/>
<dbReference type="Pfam" id="PF00107">
    <property type="entry name" value="ADH_zinc_N"/>
    <property type="match status" value="1"/>
</dbReference>
<dbReference type="PANTHER" id="PTHR43205">
    <property type="entry name" value="PROSTAGLANDIN REDUCTASE"/>
    <property type="match status" value="1"/>
</dbReference>
<dbReference type="SUPFAM" id="SSF51735">
    <property type="entry name" value="NAD(P)-binding Rossmann-fold domains"/>
    <property type="match status" value="1"/>
</dbReference>
<proteinExistence type="predicted"/>
<dbReference type="InterPro" id="IPR045010">
    <property type="entry name" value="MDR_fam"/>
</dbReference>
<dbReference type="Gene3D" id="3.90.180.10">
    <property type="entry name" value="Medium-chain alcohol dehydrogenases, catalytic domain"/>
    <property type="match status" value="1"/>
</dbReference>
<dbReference type="InterPro" id="IPR036291">
    <property type="entry name" value="NAD(P)-bd_dom_sf"/>
</dbReference>
<dbReference type="InterPro" id="IPR013149">
    <property type="entry name" value="ADH-like_C"/>
</dbReference>
<evidence type="ECO:0000256" key="1">
    <source>
        <dbReference type="SAM" id="MobiDB-lite"/>
    </source>
</evidence>
<reference evidence="3" key="1">
    <citation type="journal article" date="2016" name="Nat. Genet.">
        <title>The genome sequences of Arachis duranensis and Arachis ipaensis, the diploid ancestors of cultivated peanut.</title>
        <authorList>
            <person name="Bertioli D.J."/>
            <person name="Cannon S.B."/>
            <person name="Froenicke L."/>
            <person name="Huang G."/>
            <person name="Farmer A.D."/>
            <person name="Cannon E.K."/>
            <person name="Liu X."/>
            <person name="Gao D."/>
            <person name="Clevenger J."/>
            <person name="Dash S."/>
            <person name="Ren L."/>
            <person name="Moretzsohn M.C."/>
            <person name="Shirasawa K."/>
            <person name="Huang W."/>
            <person name="Vidigal B."/>
            <person name="Abernathy B."/>
            <person name="Chu Y."/>
            <person name="Niederhuth C.E."/>
            <person name="Umale P."/>
            <person name="Araujo A.C."/>
            <person name="Kozik A."/>
            <person name="Kim K.D."/>
            <person name="Burow M.D."/>
            <person name="Varshney R.K."/>
            <person name="Wang X."/>
            <person name="Zhang X."/>
            <person name="Barkley N."/>
            <person name="Guimaraes P.M."/>
            <person name="Isobe S."/>
            <person name="Guo B."/>
            <person name="Liao B."/>
            <person name="Stalker H.T."/>
            <person name="Schmitz R.J."/>
            <person name="Scheffler B.E."/>
            <person name="Leal-Bertioli S.C."/>
            <person name="Xun X."/>
            <person name="Jackson S.A."/>
            <person name="Michelmore R."/>
            <person name="Ozias-Akins P."/>
        </authorList>
    </citation>
    <scope>NUCLEOTIDE SEQUENCE [LARGE SCALE GENOMIC DNA]</scope>
    <source>
        <strain evidence="3">cv. V14167</strain>
    </source>
</reference>
<dbReference type="RefSeq" id="XP_052113158.1">
    <property type="nucleotide sequence ID" value="XM_052257198.1"/>
</dbReference>
<feature type="region of interest" description="Disordered" evidence="1">
    <location>
        <begin position="1"/>
        <end position="59"/>
    </location>
</feature>